<dbReference type="EMBL" id="CP144747">
    <property type="protein sequence ID" value="WVZ63817.1"/>
    <property type="molecule type" value="Genomic_DNA"/>
</dbReference>
<accession>A0AAQ3T0G4</accession>
<organism evidence="2 3">
    <name type="scientific">Paspalum notatum var. saurae</name>
    <dbReference type="NCBI Taxonomy" id="547442"/>
    <lineage>
        <taxon>Eukaryota</taxon>
        <taxon>Viridiplantae</taxon>
        <taxon>Streptophyta</taxon>
        <taxon>Embryophyta</taxon>
        <taxon>Tracheophyta</taxon>
        <taxon>Spermatophyta</taxon>
        <taxon>Magnoliopsida</taxon>
        <taxon>Liliopsida</taxon>
        <taxon>Poales</taxon>
        <taxon>Poaceae</taxon>
        <taxon>PACMAD clade</taxon>
        <taxon>Panicoideae</taxon>
        <taxon>Andropogonodae</taxon>
        <taxon>Paspaleae</taxon>
        <taxon>Paspalinae</taxon>
        <taxon>Paspalum</taxon>
    </lineage>
</organism>
<evidence type="ECO:0000313" key="2">
    <source>
        <dbReference type="EMBL" id="WVZ63817.1"/>
    </source>
</evidence>
<evidence type="ECO:0000256" key="1">
    <source>
        <dbReference type="SAM" id="MobiDB-lite"/>
    </source>
</evidence>
<feature type="region of interest" description="Disordered" evidence="1">
    <location>
        <begin position="54"/>
        <end position="93"/>
    </location>
</feature>
<protein>
    <submittedName>
        <fullName evidence="2">Uncharacterized protein</fullName>
    </submittedName>
</protein>
<reference evidence="2 3" key="1">
    <citation type="submission" date="2024-02" db="EMBL/GenBank/DDBJ databases">
        <title>High-quality chromosome-scale genome assembly of Pensacola bahiagrass (Paspalum notatum Flugge var. saurae).</title>
        <authorList>
            <person name="Vega J.M."/>
            <person name="Podio M."/>
            <person name="Orjuela J."/>
            <person name="Siena L.A."/>
            <person name="Pessino S.C."/>
            <person name="Combes M.C."/>
            <person name="Mariac C."/>
            <person name="Albertini E."/>
            <person name="Pupilli F."/>
            <person name="Ortiz J.P.A."/>
            <person name="Leblanc O."/>
        </authorList>
    </citation>
    <scope>NUCLEOTIDE SEQUENCE [LARGE SCALE GENOMIC DNA]</scope>
    <source>
        <strain evidence="2">R1</strain>
        <tissue evidence="2">Leaf</tissue>
    </source>
</reference>
<dbReference type="AlphaFoldDB" id="A0AAQ3T0G4"/>
<sequence length="240" mass="25063">MAWCPSRVTQWHATPSASPSFSCGRDGRVGLSAAQRSLASLSVGVGKPPAAAAGFVQPGTPRATNAAPMSTVTRGRHAPAPPWHGRPPASLESTPPRCLSSSCSLILPWRFLVSPSPPAQAPPAPRHLLRLRAADRCPACPSSLLEPSPPLLGANPTVNPVLLSCSSTSSMLLLHFIPVCSSSAAPFSSCFLFPSGLQQVTPATLSSTLRNSNDSKIVILMTFAIDVMPSLWHLMGNGMS</sequence>
<keyword evidence="3" id="KW-1185">Reference proteome</keyword>
<name>A0AAQ3T0G4_PASNO</name>
<proteinExistence type="predicted"/>
<dbReference type="Proteomes" id="UP001341281">
    <property type="component" value="Chromosome 03"/>
</dbReference>
<evidence type="ECO:0000313" key="3">
    <source>
        <dbReference type="Proteomes" id="UP001341281"/>
    </source>
</evidence>
<gene>
    <name evidence="2" type="ORF">U9M48_013422</name>
</gene>